<dbReference type="InterPro" id="IPR000792">
    <property type="entry name" value="Tscrpt_reg_LuxR_C"/>
</dbReference>
<dbReference type="GO" id="GO:0003677">
    <property type="term" value="F:DNA binding"/>
    <property type="evidence" value="ECO:0007669"/>
    <property type="project" value="InterPro"/>
</dbReference>
<dbReference type="STRING" id="444597.BST26_06045"/>
<evidence type="ECO:0000313" key="1">
    <source>
        <dbReference type="EMBL" id="ORA72186.1"/>
    </source>
</evidence>
<dbReference type="OrthoDB" id="4457864at2"/>
<accession>A0A1X0DIF2</accession>
<dbReference type="PRINTS" id="PR00038">
    <property type="entry name" value="HTHLUXR"/>
</dbReference>
<dbReference type="Pfam" id="PF00196">
    <property type="entry name" value="GerE"/>
    <property type="match status" value="1"/>
</dbReference>
<protein>
    <submittedName>
        <fullName evidence="1">Uncharacterized protein</fullName>
    </submittedName>
</protein>
<dbReference type="GO" id="GO:0006355">
    <property type="term" value="P:regulation of DNA-templated transcription"/>
    <property type="evidence" value="ECO:0007669"/>
    <property type="project" value="InterPro"/>
</dbReference>
<dbReference type="InterPro" id="IPR016032">
    <property type="entry name" value="Sig_transdc_resp-reg_C-effctor"/>
</dbReference>
<dbReference type="InterPro" id="IPR036388">
    <property type="entry name" value="WH-like_DNA-bd_sf"/>
</dbReference>
<dbReference type="AlphaFoldDB" id="A0A1X0DIF2"/>
<gene>
    <name evidence="1" type="ORF">BST26_06045</name>
</gene>
<evidence type="ECO:0000313" key="2">
    <source>
        <dbReference type="Proteomes" id="UP000192801"/>
    </source>
</evidence>
<sequence>MVTVDEFSRITARIQTAVLDPQDWTAAMADLRTLFDAQSAAVVVSDGIRRQPRCGDMPGEARSSYTDYYHRVDYVLAEIETGPIGLLHSGAALVARRDGTEFDADWLRPHGMASGFFVRLATGGETAVFLVAGHGAGFETPDRAQLFAALVPHVQQALRIERHLHGRVLHADDAARAADAIQRGLLLLDRDGTVLHANSEADRILDGNDGLARRAGRLHAESAEARHRLQTAILAAAGLPIGDPGGGWVACCRPSGRRPYLLHVLPTPADDCGTLIVLIDLDRRIEPPVEVLRRIYGLTRAESQVAMRVLNGDGLAPIAEELSVSLTTVRTHLQRIFDKTGTHRQAELVRLLLTVSG</sequence>
<proteinExistence type="predicted"/>
<dbReference type="Proteomes" id="UP000192801">
    <property type="component" value="Unassembled WGS sequence"/>
</dbReference>
<reference evidence="1 2" key="1">
    <citation type="submission" date="2016-12" db="EMBL/GenBank/DDBJ databases">
        <title>The new phylogeny of genus Mycobacterium.</title>
        <authorList>
            <person name="Tortoli E."/>
            <person name="Trovato A."/>
            <person name="Cirillo D.M."/>
        </authorList>
    </citation>
    <scope>NUCLEOTIDE SEQUENCE [LARGE SCALE GENOMIC DNA]</scope>
    <source>
        <strain evidence="1 2">DSM 45130</strain>
    </source>
</reference>
<dbReference type="RefSeq" id="WP_083029858.1">
    <property type="nucleotide sequence ID" value="NZ_AP022618.1"/>
</dbReference>
<dbReference type="SMART" id="SM00421">
    <property type="entry name" value="HTH_LUXR"/>
    <property type="match status" value="1"/>
</dbReference>
<dbReference type="Gene3D" id="1.10.10.10">
    <property type="entry name" value="Winged helix-like DNA-binding domain superfamily/Winged helix DNA-binding domain"/>
    <property type="match status" value="1"/>
</dbReference>
<organism evidence="1 2">
    <name type="scientific">Mycolicibacterium insubricum</name>
    <dbReference type="NCBI Taxonomy" id="444597"/>
    <lineage>
        <taxon>Bacteria</taxon>
        <taxon>Bacillati</taxon>
        <taxon>Actinomycetota</taxon>
        <taxon>Actinomycetes</taxon>
        <taxon>Mycobacteriales</taxon>
        <taxon>Mycobacteriaceae</taxon>
        <taxon>Mycolicibacterium</taxon>
    </lineage>
</organism>
<dbReference type="SUPFAM" id="SSF46894">
    <property type="entry name" value="C-terminal effector domain of the bipartite response regulators"/>
    <property type="match status" value="1"/>
</dbReference>
<dbReference type="EMBL" id="MVHS01000009">
    <property type="protein sequence ID" value="ORA72186.1"/>
    <property type="molecule type" value="Genomic_DNA"/>
</dbReference>
<comment type="caution">
    <text evidence="1">The sequence shown here is derived from an EMBL/GenBank/DDBJ whole genome shotgun (WGS) entry which is preliminary data.</text>
</comment>
<keyword evidence="2" id="KW-1185">Reference proteome</keyword>
<name>A0A1X0DIF2_9MYCO</name>